<proteinExistence type="predicted"/>
<sequence length="1830" mass="198242">MQGLVANERELGSHSPSDTDANVCMDSHSGGSAYFAAVATREISDVLGCAVSSEVRAMVMELARLYPVQILPLLPPLFRPDADGIANAVAANAQGHARSDVLMELLLLLGELLRSDRSLVLLSVRVLHTVYLQRVGKEQTRLKGVILDTLLVALNLVDLAELLPLIVVLVQFTRRSIASSRSARSERKPAFRSDCTSDSMGSSTSRFGRPVEAPCAALNHAKLRATLKRSLHIVLEEESVYTDQGSGLLTEAQRPPELLSAHKRRTTDAQEAPSSLHSLETREELFLGSMATHLSSRYPCTAEDFSTQSVFSSARTSEEPELLLDSDRLELEWCSIATDGLSQLDDVLSLQKCASKGSAVATRPNSKALQPNSLPGVDRTALSIVQRIRKHLSERVGSNAVDSDAMMQMQVQVQREVCSDKVFARTWLHAVQEQPDLLNGVDVGILLGTLANALERDSNPSGSVALPPKQEHKSQTAFFDVYLLRLGHALSRNHGVDGTVKSAWRHNHHLIWVPRNHLLCTCGMQLNENVSGSMSNFDSVFALASALHKHLWGIGLRRDKTAHFGINTAHHSEAIRYVFHAIWRMLGSECARLDADVGFGERHKQLSTIQNVSETSNRFRPRGIQTLAKFASTLIERVPLSSDWVVADMALLAARSPNAHYDALLASFVRELSFQIVESRPSLHSRMEAEFRRHIGTLEEFLTRKRQVWVMCVYEAIAFLRASLCVSESNVHERTSMLVLMRKLFLATSGGAGDAAEHPHPERAFAVMNAAIAFQPRAEAARCLVAAVGSTSSLCLSALLRAFAYTDLTVFSRKDVEYVWNAFFGVDEVDAEPDGRQLTLSMPTLGEAVGLVAEMPDDDVFLAGRVMAGLYVMHRQFGTESQICPFASIEIAQSVSMNHEMGVEFDASPTGLLLHASEHDCAWRNASLLVEARRARKKLEAHRGETRDDETFLSPARSNDEHGSQGLALCCAAGVEALDLLTCPEATPVGALAAASTSLYRAGILLLAWIDWHLQHACADKMGLMELNLCRCVSSGACADAIKRALAYLRAGELGVHVARERGESVPVSTWVAACSTRSEKAIDAALSRMSDLSAAICFCLPRLTSRHNNARDPKLDTGSHQTCTNAASCGPLEVLCPCFLCGGCGEHWYQHRWLVRMGLLPALTAMGAQDHFFTLASQSTLPSTGVDPPSSYGPLHAGNLHSDGAGVRVAFFESLGACLRSGLNQHERSLDQNCVSDRAATRASLDEAVCVSAVALHCLILSVLHCFRSDGESGSTPDAALAMDVVVCFVKGFLVTTNKLHQSREYADHNDAQLLCVLRCFQELKDLVLKDAFDETLACVVIESMAVMTYVCEAHWCSAAARKHDRMRTDTDFDADSSHALLIAIAAFVPELCAASCTVSYSHRSLSLLAPLLGFGADSRSPTASSPWRRDILLLAGTGNDRSTMLELPMRLLSDRTDAELGITFRLLHSVTALGRVELFQELQLWVAALEIRLEQGQADPLRRTFWHDAKSGALPGAMFEVVLEACLAGWEASGADPPSRSNCALASERAALASLCARAVRLATGVLFWRVPGTSVFSPTAATAGRSKAASSASTSTPTSSALCEPPCIGFASTQRILSFVRKLALHLNRAANAATEVRLKGAEVLPCSFGACGKVIHEFSNLVEARPLTVVRGNGAGKHQLDVSRAAEQLVSVWVPRIRKLVSFCSNDGGKPKDLKTGDVDGAFLPTSLNLPDGFLRMVAYPLGYHGPDAGATAVLGSPGGLSFQYPAPGGAQRGFVVETVPNNTIGTGVRVAIDPERRRAEELHGSDAATEEAEAEDRTVVVRFGR</sequence>
<dbReference type="EMBL" id="VRMN01000008">
    <property type="protein sequence ID" value="KAA8493050.1"/>
    <property type="molecule type" value="Genomic_DNA"/>
</dbReference>
<feature type="region of interest" description="Disordered" evidence="1">
    <location>
        <begin position="1"/>
        <end position="23"/>
    </location>
</feature>
<feature type="compositionally biased region" description="Basic and acidic residues" evidence="1">
    <location>
        <begin position="941"/>
        <end position="950"/>
    </location>
</feature>
<dbReference type="Proteomes" id="UP000324585">
    <property type="component" value="Unassembled WGS sequence"/>
</dbReference>
<accession>A0A5J4YQ11</accession>
<feature type="region of interest" description="Disordered" evidence="1">
    <location>
        <begin position="939"/>
        <end position="962"/>
    </location>
</feature>
<gene>
    <name evidence="2" type="ORF">FVE85_9322</name>
</gene>
<feature type="region of interest" description="Disordered" evidence="1">
    <location>
        <begin position="1803"/>
        <end position="1823"/>
    </location>
</feature>
<protein>
    <submittedName>
        <fullName evidence="2">Uncharacterized protein</fullName>
    </submittedName>
</protein>
<name>A0A5J4YQ11_PORPP</name>
<evidence type="ECO:0000313" key="3">
    <source>
        <dbReference type="Proteomes" id="UP000324585"/>
    </source>
</evidence>
<evidence type="ECO:0000313" key="2">
    <source>
        <dbReference type="EMBL" id="KAA8493050.1"/>
    </source>
</evidence>
<organism evidence="2 3">
    <name type="scientific">Porphyridium purpureum</name>
    <name type="common">Red alga</name>
    <name type="synonym">Porphyridium cruentum</name>
    <dbReference type="NCBI Taxonomy" id="35688"/>
    <lineage>
        <taxon>Eukaryota</taxon>
        <taxon>Rhodophyta</taxon>
        <taxon>Bangiophyceae</taxon>
        <taxon>Porphyridiales</taxon>
        <taxon>Porphyridiaceae</taxon>
        <taxon>Porphyridium</taxon>
    </lineage>
</organism>
<comment type="caution">
    <text evidence="2">The sequence shown here is derived from an EMBL/GenBank/DDBJ whole genome shotgun (WGS) entry which is preliminary data.</text>
</comment>
<evidence type="ECO:0000256" key="1">
    <source>
        <dbReference type="SAM" id="MobiDB-lite"/>
    </source>
</evidence>
<keyword evidence="3" id="KW-1185">Reference proteome</keyword>
<reference evidence="3" key="1">
    <citation type="journal article" date="2019" name="Nat. Commun.">
        <title>Expansion of phycobilisome linker gene families in mesophilic red algae.</title>
        <authorList>
            <person name="Lee J."/>
            <person name="Kim D."/>
            <person name="Bhattacharya D."/>
            <person name="Yoon H.S."/>
        </authorList>
    </citation>
    <scope>NUCLEOTIDE SEQUENCE [LARGE SCALE GENOMIC DNA]</scope>
    <source>
        <strain evidence="3">CCMP 1328</strain>
    </source>
</reference>